<dbReference type="InParanoid" id="A0A2K1KMK0"/>
<evidence type="ECO:0000313" key="2">
    <source>
        <dbReference type="EnsemblPlants" id="PAC:32920851.CDS.1"/>
    </source>
</evidence>
<evidence type="ECO:0000313" key="3">
    <source>
        <dbReference type="Proteomes" id="UP000006727"/>
    </source>
</evidence>
<name>A0A2K1KMK0_PHYPA</name>
<protein>
    <submittedName>
        <fullName evidence="1 2">Uncharacterized protein</fullName>
    </submittedName>
</protein>
<dbReference type="EMBL" id="ABEU02000004">
    <property type="protein sequence ID" value="PNR55003.1"/>
    <property type="molecule type" value="Genomic_DNA"/>
</dbReference>
<reference evidence="1 3" key="1">
    <citation type="journal article" date="2008" name="Science">
        <title>The Physcomitrella genome reveals evolutionary insights into the conquest of land by plants.</title>
        <authorList>
            <person name="Rensing S."/>
            <person name="Lang D."/>
            <person name="Zimmer A."/>
            <person name="Terry A."/>
            <person name="Salamov A."/>
            <person name="Shapiro H."/>
            <person name="Nishiyama T."/>
            <person name="Perroud P.-F."/>
            <person name="Lindquist E."/>
            <person name="Kamisugi Y."/>
            <person name="Tanahashi T."/>
            <person name="Sakakibara K."/>
            <person name="Fujita T."/>
            <person name="Oishi K."/>
            <person name="Shin-I T."/>
            <person name="Kuroki Y."/>
            <person name="Toyoda A."/>
            <person name="Suzuki Y."/>
            <person name="Hashimoto A."/>
            <person name="Yamaguchi K."/>
            <person name="Sugano A."/>
            <person name="Kohara Y."/>
            <person name="Fujiyama A."/>
            <person name="Anterola A."/>
            <person name="Aoki S."/>
            <person name="Ashton N."/>
            <person name="Barbazuk W.B."/>
            <person name="Barker E."/>
            <person name="Bennetzen J."/>
            <person name="Bezanilla M."/>
            <person name="Blankenship R."/>
            <person name="Cho S.H."/>
            <person name="Dutcher S."/>
            <person name="Estelle M."/>
            <person name="Fawcett J.A."/>
            <person name="Gundlach H."/>
            <person name="Hanada K."/>
            <person name="Heyl A."/>
            <person name="Hicks K.A."/>
            <person name="Hugh J."/>
            <person name="Lohr M."/>
            <person name="Mayer K."/>
            <person name="Melkozernov A."/>
            <person name="Murata T."/>
            <person name="Nelson D."/>
            <person name="Pils B."/>
            <person name="Prigge M."/>
            <person name="Reiss B."/>
            <person name="Renner T."/>
            <person name="Rombauts S."/>
            <person name="Rushton P."/>
            <person name="Sanderfoot A."/>
            <person name="Schween G."/>
            <person name="Shiu S.-H."/>
            <person name="Stueber K."/>
            <person name="Theodoulou F.L."/>
            <person name="Tu H."/>
            <person name="Van de Peer Y."/>
            <person name="Verrier P.J."/>
            <person name="Waters E."/>
            <person name="Wood A."/>
            <person name="Yang L."/>
            <person name="Cove D."/>
            <person name="Cuming A."/>
            <person name="Hasebe M."/>
            <person name="Lucas S."/>
            <person name="Mishler D.B."/>
            <person name="Reski R."/>
            <person name="Grigoriev I."/>
            <person name="Quatrano R.S."/>
            <person name="Boore J.L."/>
        </authorList>
    </citation>
    <scope>NUCLEOTIDE SEQUENCE [LARGE SCALE GENOMIC DNA]</scope>
    <source>
        <strain evidence="2 3">cv. Gransden 2004</strain>
    </source>
</reference>
<keyword evidence="3" id="KW-1185">Reference proteome</keyword>
<dbReference type="AlphaFoldDB" id="A0A2K1KMK0"/>
<sequence>MEIEKELDSFVAEEEVLQSALEEIEKGVLVLCSVLKEQLDSVIIPRLIKNLDCLDDVYKLQNNLRKVCLLWKDFILEQEQWLYNQRSYVDRLAAICTEDVCC</sequence>
<accession>A0A2K1KMK0</accession>
<organism evidence="1">
    <name type="scientific">Physcomitrium patens</name>
    <name type="common">Spreading-leaved earth moss</name>
    <name type="synonym">Physcomitrella patens</name>
    <dbReference type="NCBI Taxonomy" id="3218"/>
    <lineage>
        <taxon>Eukaryota</taxon>
        <taxon>Viridiplantae</taxon>
        <taxon>Streptophyta</taxon>
        <taxon>Embryophyta</taxon>
        <taxon>Bryophyta</taxon>
        <taxon>Bryophytina</taxon>
        <taxon>Bryopsida</taxon>
        <taxon>Funariidae</taxon>
        <taxon>Funariales</taxon>
        <taxon>Funariaceae</taxon>
        <taxon>Physcomitrium</taxon>
    </lineage>
</organism>
<reference evidence="2" key="3">
    <citation type="submission" date="2020-12" db="UniProtKB">
        <authorList>
            <consortium name="EnsemblPlants"/>
        </authorList>
    </citation>
    <scope>IDENTIFICATION</scope>
</reference>
<reference evidence="1 3" key="2">
    <citation type="journal article" date="2018" name="Plant J.">
        <title>The Physcomitrella patens chromosome-scale assembly reveals moss genome structure and evolution.</title>
        <authorList>
            <person name="Lang D."/>
            <person name="Ullrich K.K."/>
            <person name="Murat F."/>
            <person name="Fuchs J."/>
            <person name="Jenkins J."/>
            <person name="Haas F.B."/>
            <person name="Piednoel M."/>
            <person name="Gundlach H."/>
            <person name="Van Bel M."/>
            <person name="Meyberg R."/>
            <person name="Vives C."/>
            <person name="Morata J."/>
            <person name="Symeonidi A."/>
            <person name="Hiss M."/>
            <person name="Muchero W."/>
            <person name="Kamisugi Y."/>
            <person name="Saleh O."/>
            <person name="Blanc G."/>
            <person name="Decker E.L."/>
            <person name="van Gessel N."/>
            <person name="Grimwood J."/>
            <person name="Hayes R.D."/>
            <person name="Graham S.W."/>
            <person name="Gunter L.E."/>
            <person name="McDaniel S.F."/>
            <person name="Hoernstein S.N.W."/>
            <person name="Larsson A."/>
            <person name="Li F.W."/>
            <person name="Perroud P.F."/>
            <person name="Phillips J."/>
            <person name="Ranjan P."/>
            <person name="Rokshar D.S."/>
            <person name="Rothfels C.J."/>
            <person name="Schneider L."/>
            <person name="Shu S."/>
            <person name="Stevenson D.W."/>
            <person name="Thummler F."/>
            <person name="Tillich M."/>
            <person name="Villarreal Aguilar J.C."/>
            <person name="Widiez T."/>
            <person name="Wong G.K."/>
            <person name="Wymore A."/>
            <person name="Zhang Y."/>
            <person name="Zimmer A.D."/>
            <person name="Quatrano R.S."/>
            <person name="Mayer K.F.X."/>
            <person name="Goodstein D."/>
            <person name="Casacuberta J.M."/>
            <person name="Vandepoele K."/>
            <person name="Reski R."/>
            <person name="Cuming A.C."/>
            <person name="Tuskan G.A."/>
            <person name="Maumus F."/>
            <person name="Salse J."/>
            <person name="Schmutz J."/>
            <person name="Rensing S.A."/>
        </authorList>
    </citation>
    <scope>NUCLEOTIDE SEQUENCE [LARGE SCALE GENOMIC DNA]</scope>
    <source>
        <strain evidence="2 3">cv. Gransden 2004</strain>
    </source>
</reference>
<proteinExistence type="predicted"/>
<dbReference type="EnsemblPlants" id="Pp3c4_7440V3.2">
    <property type="protein sequence ID" value="PAC:32920852.CDS.1"/>
    <property type="gene ID" value="Pp3c4_7440"/>
</dbReference>
<gene>
    <name evidence="1" type="ORF">PHYPA_005896</name>
</gene>
<dbReference type="Gramene" id="Pp3c4_7440V3.2">
    <property type="protein sequence ID" value="PAC:32920852.CDS.1"/>
    <property type="gene ID" value="Pp3c4_7440"/>
</dbReference>
<dbReference type="Gramene" id="Pp3c4_7440V3.1">
    <property type="protein sequence ID" value="PAC:32920851.CDS.1"/>
    <property type="gene ID" value="Pp3c4_7440"/>
</dbReference>
<evidence type="ECO:0000313" key="1">
    <source>
        <dbReference type="EMBL" id="PNR55003.1"/>
    </source>
</evidence>
<dbReference type="Proteomes" id="UP000006727">
    <property type="component" value="Chromosome 4"/>
</dbReference>
<dbReference type="EnsemblPlants" id="Pp3c4_7440V3.1">
    <property type="protein sequence ID" value="PAC:32920851.CDS.1"/>
    <property type="gene ID" value="Pp3c4_7440"/>
</dbReference>